<evidence type="ECO:0000256" key="1">
    <source>
        <dbReference type="SAM" id="MobiDB-lite"/>
    </source>
</evidence>
<evidence type="ECO:0000313" key="2">
    <source>
        <dbReference type="EMBL" id="KAK2180371.1"/>
    </source>
</evidence>
<dbReference type="AlphaFoldDB" id="A0AAD9NTR4"/>
<keyword evidence="3" id="KW-1185">Reference proteome</keyword>
<evidence type="ECO:0000313" key="3">
    <source>
        <dbReference type="Proteomes" id="UP001209878"/>
    </source>
</evidence>
<sequence>MQPCPHPKLIRLTGKRPQKPPEPTPPHPYKLPTSNLRHDFYNNSQKGLWSNAKFNTPGAVYERPGYVGTYSNLHGNWSRFGPSTYDSIHGNGNWVFNWPIGSVEPASYRGIAESGNINPRDDLVPIEDIPQNMRRKCATGVIIQN</sequence>
<feature type="compositionally biased region" description="Pro residues" evidence="1">
    <location>
        <begin position="20"/>
        <end position="29"/>
    </location>
</feature>
<accession>A0AAD9NTR4</accession>
<dbReference type="Proteomes" id="UP001209878">
    <property type="component" value="Unassembled WGS sequence"/>
</dbReference>
<organism evidence="2 3">
    <name type="scientific">Ridgeia piscesae</name>
    <name type="common">Tubeworm</name>
    <dbReference type="NCBI Taxonomy" id="27915"/>
    <lineage>
        <taxon>Eukaryota</taxon>
        <taxon>Metazoa</taxon>
        <taxon>Spiralia</taxon>
        <taxon>Lophotrochozoa</taxon>
        <taxon>Annelida</taxon>
        <taxon>Polychaeta</taxon>
        <taxon>Sedentaria</taxon>
        <taxon>Canalipalpata</taxon>
        <taxon>Sabellida</taxon>
        <taxon>Siboglinidae</taxon>
        <taxon>Ridgeia</taxon>
    </lineage>
</organism>
<name>A0AAD9NTR4_RIDPI</name>
<reference evidence="2" key="1">
    <citation type="journal article" date="2023" name="Mol. Biol. Evol.">
        <title>Third-Generation Sequencing Reveals the Adaptive Role of the Epigenome in Three Deep-Sea Polychaetes.</title>
        <authorList>
            <person name="Perez M."/>
            <person name="Aroh O."/>
            <person name="Sun Y."/>
            <person name="Lan Y."/>
            <person name="Juniper S.K."/>
            <person name="Young C.R."/>
            <person name="Angers B."/>
            <person name="Qian P.Y."/>
        </authorList>
    </citation>
    <scope>NUCLEOTIDE SEQUENCE</scope>
    <source>
        <strain evidence="2">R07B-5</strain>
    </source>
</reference>
<feature type="region of interest" description="Disordered" evidence="1">
    <location>
        <begin position="1"/>
        <end position="32"/>
    </location>
</feature>
<gene>
    <name evidence="2" type="ORF">NP493_446g03006</name>
</gene>
<protein>
    <submittedName>
        <fullName evidence="2">Uncharacterized protein</fullName>
    </submittedName>
</protein>
<dbReference type="EMBL" id="JAODUO010000446">
    <property type="protein sequence ID" value="KAK2180371.1"/>
    <property type="molecule type" value="Genomic_DNA"/>
</dbReference>
<proteinExistence type="predicted"/>
<comment type="caution">
    <text evidence="2">The sequence shown here is derived from an EMBL/GenBank/DDBJ whole genome shotgun (WGS) entry which is preliminary data.</text>
</comment>